<evidence type="ECO:0000313" key="6">
    <source>
        <dbReference type="Proteomes" id="UP000016922"/>
    </source>
</evidence>
<proteinExistence type="predicted"/>
<dbReference type="InterPro" id="IPR005886">
    <property type="entry name" value="UDP_G4E"/>
</dbReference>
<dbReference type="EMBL" id="KE145360">
    <property type="protein sequence ID" value="EPE31769.1"/>
    <property type="molecule type" value="Genomic_DNA"/>
</dbReference>
<keyword evidence="3" id="KW-0413">Isomerase</keyword>
<dbReference type="Proteomes" id="UP000016922">
    <property type="component" value="Unassembled WGS sequence"/>
</dbReference>
<protein>
    <submittedName>
        <fullName evidence="5">NAD(P)-binding Rossmann-fold containing protein</fullName>
    </submittedName>
</protein>
<dbReference type="Gene3D" id="3.90.25.10">
    <property type="entry name" value="UDP-galactose 4-epimerase, domain 1"/>
    <property type="match status" value="1"/>
</dbReference>
<evidence type="ECO:0000259" key="4">
    <source>
        <dbReference type="Pfam" id="PF01370"/>
    </source>
</evidence>
<feature type="domain" description="NAD-dependent epimerase/dehydratase" evidence="4">
    <location>
        <begin position="52"/>
        <end position="345"/>
    </location>
</feature>
<organism evidence="5 6">
    <name type="scientific">Glarea lozoyensis (strain ATCC 20868 / MF5171)</name>
    <dbReference type="NCBI Taxonomy" id="1116229"/>
    <lineage>
        <taxon>Eukaryota</taxon>
        <taxon>Fungi</taxon>
        <taxon>Dikarya</taxon>
        <taxon>Ascomycota</taxon>
        <taxon>Pezizomycotina</taxon>
        <taxon>Leotiomycetes</taxon>
        <taxon>Helotiales</taxon>
        <taxon>Helotiaceae</taxon>
        <taxon>Glarea</taxon>
    </lineage>
</organism>
<dbReference type="STRING" id="1116229.S3D3S0"/>
<dbReference type="Gene3D" id="3.40.50.720">
    <property type="entry name" value="NAD(P)-binding Rossmann-like Domain"/>
    <property type="match status" value="1"/>
</dbReference>
<dbReference type="CDD" id="cd05247">
    <property type="entry name" value="UDP_G4E_1_SDR_e"/>
    <property type="match status" value="1"/>
</dbReference>
<dbReference type="GO" id="GO:0005829">
    <property type="term" value="C:cytosol"/>
    <property type="evidence" value="ECO:0007669"/>
    <property type="project" value="TreeGrafter"/>
</dbReference>
<evidence type="ECO:0000256" key="1">
    <source>
        <dbReference type="ARBA" id="ARBA00001911"/>
    </source>
</evidence>
<evidence type="ECO:0000256" key="2">
    <source>
        <dbReference type="ARBA" id="ARBA00023027"/>
    </source>
</evidence>
<keyword evidence="6" id="KW-1185">Reference proteome</keyword>
<dbReference type="RefSeq" id="XP_008080824.1">
    <property type="nucleotide sequence ID" value="XM_008082633.1"/>
</dbReference>
<dbReference type="eggNOG" id="KOG1371">
    <property type="taxonomic scope" value="Eukaryota"/>
</dbReference>
<dbReference type="SUPFAM" id="SSF51735">
    <property type="entry name" value="NAD(P)-binding Rossmann-fold domains"/>
    <property type="match status" value="1"/>
</dbReference>
<accession>S3D3S0</accession>
<dbReference type="AlphaFoldDB" id="S3D3S0"/>
<keyword evidence="2" id="KW-0520">NAD</keyword>
<dbReference type="GO" id="GO:0006012">
    <property type="term" value="P:galactose metabolic process"/>
    <property type="evidence" value="ECO:0007669"/>
    <property type="project" value="InterPro"/>
</dbReference>
<dbReference type="NCBIfam" id="TIGR01179">
    <property type="entry name" value="galE"/>
    <property type="match status" value="1"/>
</dbReference>
<dbReference type="GeneID" id="19470892"/>
<comment type="cofactor">
    <cofactor evidence="1">
        <name>NAD(+)</name>
        <dbReference type="ChEBI" id="CHEBI:57540"/>
    </cofactor>
</comment>
<evidence type="ECO:0000313" key="5">
    <source>
        <dbReference type="EMBL" id="EPE31769.1"/>
    </source>
</evidence>
<dbReference type="GO" id="GO:0003978">
    <property type="term" value="F:UDP-glucose 4-epimerase activity"/>
    <property type="evidence" value="ECO:0007669"/>
    <property type="project" value="InterPro"/>
</dbReference>
<sequence>MSSSGLSTPTSESDLCFSGVSTPATEHSVLFDDDFNFTTSAQVTKPITDDFILVVGGLGYIGSHTSFELLKTGQNIIIIDNLSNCNLQALKNLEILRDNHFRTQDARPTIDFYSADFRNQVAINTILTKYQNERPRHAGPPYCSKSKISGVIHFAGYKSVSQSFQKPLEYYANNVAGMVEFLTTLSKFDIKTFVFSSSATVYGELANSGNRLVETQCDATSCSGLTNPYGRTKWMCEAILNDLAVSDPEWTIMALRYFNPIGCDESGMLGENPKDTPNNLMPIVVQAMKGEREHLDIFGTDWDTRDGTAIRDFIHVSDLASGHLAALRATKRENFGPGFHVYNLGTGTGHSVMEIVTAMQSASGRTIPTKLSPRRGGDVGICVAEPSKSAVNLNWKTRKTLEQACWDICRYIGKSRKKTSAAV</sequence>
<evidence type="ECO:0000256" key="3">
    <source>
        <dbReference type="ARBA" id="ARBA00023235"/>
    </source>
</evidence>
<dbReference type="OMA" id="VINAMEQ"/>
<dbReference type="HOGENOM" id="CLU_007383_1_10_1"/>
<dbReference type="KEGG" id="glz:GLAREA_11851"/>
<reference evidence="5 6" key="1">
    <citation type="journal article" date="2013" name="BMC Genomics">
        <title>Genomics-driven discovery of the pneumocandin biosynthetic gene cluster in the fungus Glarea lozoyensis.</title>
        <authorList>
            <person name="Chen L."/>
            <person name="Yue Q."/>
            <person name="Zhang X."/>
            <person name="Xiang M."/>
            <person name="Wang C."/>
            <person name="Li S."/>
            <person name="Che Y."/>
            <person name="Ortiz-Lopez F.J."/>
            <person name="Bills G.F."/>
            <person name="Liu X."/>
            <person name="An Z."/>
        </authorList>
    </citation>
    <scope>NUCLEOTIDE SEQUENCE [LARGE SCALE GENOMIC DNA]</scope>
    <source>
        <strain evidence="6">ATCC 20868 / MF5171</strain>
    </source>
</reference>
<dbReference type="InterPro" id="IPR001509">
    <property type="entry name" value="Epimerase_deHydtase"/>
</dbReference>
<dbReference type="Pfam" id="PF01370">
    <property type="entry name" value="Epimerase"/>
    <property type="match status" value="1"/>
</dbReference>
<dbReference type="PANTHER" id="PTHR43725:SF3">
    <property type="entry name" value="UDP-GLUCOSE 4-EPIMERASE (EUROFUNG)"/>
    <property type="match status" value="1"/>
</dbReference>
<dbReference type="InterPro" id="IPR036291">
    <property type="entry name" value="NAD(P)-bd_dom_sf"/>
</dbReference>
<dbReference type="PANTHER" id="PTHR43725">
    <property type="entry name" value="UDP-GLUCOSE 4-EPIMERASE"/>
    <property type="match status" value="1"/>
</dbReference>
<name>S3D3S0_GLAL2</name>
<dbReference type="OrthoDB" id="9402762at2759"/>
<gene>
    <name evidence="5" type="ORF">GLAREA_11851</name>
</gene>